<dbReference type="Proteomes" id="UP000037035">
    <property type="component" value="Unassembled WGS sequence"/>
</dbReference>
<protein>
    <submittedName>
        <fullName evidence="4">Uncharacterized protein</fullName>
    </submittedName>
</protein>
<organism evidence="4 5">
    <name type="scientific">Puccinia sorghi</name>
    <dbReference type="NCBI Taxonomy" id="27349"/>
    <lineage>
        <taxon>Eukaryota</taxon>
        <taxon>Fungi</taxon>
        <taxon>Dikarya</taxon>
        <taxon>Basidiomycota</taxon>
        <taxon>Pucciniomycotina</taxon>
        <taxon>Pucciniomycetes</taxon>
        <taxon>Pucciniales</taxon>
        <taxon>Pucciniaceae</taxon>
        <taxon>Puccinia</taxon>
    </lineage>
</organism>
<dbReference type="InterPro" id="IPR036291">
    <property type="entry name" value="NAD(P)-bd_dom_sf"/>
</dbReference>
<dbReference type="OrthoDB" id="191139at2759"/>
<dbReference type="InterPro" id="IPR002347">
    <property type="entry name" value="SDR_fam"/>
</dbReference>
<dbReference type="VEuPathDB" id="FungiDB:VP01_1030g7"/>
<reference evidence="4 5" key="1">
    <citation type="submission" date="2015-08" db="EMBL/GenBank/DDBJ databases">
        <title>Next Generation Sequencing and Analysis of the Genome of Puccinia sorghi L Schw, the Causal Agent of Maize Common Rust.</title>
        <authorList>
            <person name="Rochi L."/>
            <person name="Burguener G."/>
            <person name="Darino M."/>
            <person name="Turjanski A."/>
            <person name="Kreff E."/>
            <person name="Dieguez M.J."/>
            <person name="Sacco F."/>
        </authorList>
    </citation>
    <scope>NUCLEOTIDE SEQUENCE [LARGE SCALE GENOMIC DNA]</scope>
    <source>
        <strain evidence="4 5">RO10H11247</strain>
    </source>
</reference>
<evidence type="ECO:0000313" key="4">
    <source>
        <dbReference type="EMBL" id="KNZ64423.1"/>
    </source>
</evidence>
<dbReference type="AlphaFoldDB" id="A0A0L6VUK9"/>
<dbReference type="PRINTS" id="PR00080">
    <property type="entry name" value="SDRFAMILY"/>
</dbReference>
<evidence type="ECO:0000256" key="3">
    <source>
        <dbReference type="SAM" id="MobiDB-lite"/>
    </source>
</evidence>
<evidence type="ECO:0000256" key="2">
    <source>
        <dbReference type="RuleBase" id="RU000363"/>
    </source>
</evidence>
<gene>
    <name evidence="4" type="ORF">VP01_1030g7</name>
</gene>
<evidence type="ECO:0000313" key="5">
    <source>
        <dbReference type="Proteomes" id="UP000037035"/>
    </source>
</evidence>
<feature type="region of interest" description="Disordered" evidence="3">
    <location>
        <begin position="46"/>
        <end position="67"/>
    </location>
</feature>
<dbReference type="PANTHER" id="PTHR43157">
    <property type="entry name" value="PHOSPHATIDYLINOSITOL-GLYCAN BIOSYNTHESIS CLASS F PROTEIN-RELATED"/>
    <property type="match status" value="1"/>
</dbReference>
<name>A0A0L6VUK9_9BASI</name>
<dbReference type="PRINTS" id="PR00081">
    <property type="entry name" value="GDHRDH"/>
</dbReference>
<comment type="caution">
    <text evidence="4">The sequence shown here is derived from an EMBL/GenBank/DDBJ whole genome shotgun (WGS) entry which is preliminary data.</text>
</comment>
<dbReference type="PANTHER" id="PTHR43157:SF31">
    <property type="entry name" value="PHOSPHATIDYLINOSITOL-GLYCAN BIOSYNTHESIS CLASS F PROTEIN"/>
    <property type="match status" value="1"/>
</dbReference>
<dbReference type="EMBL" id="LAVV01000344">
    <property type="protein sequence ID" value="KNZ64423.1"/>
    <property type="molecule type" value="Genomic_DNA"/>
</dbReference>
<dbReference type="STRING" id="27349.A0A0L6VUK9"/>
<proteinExistence type="inferred from homology"/>
<accession>A0A0L6VUK9</accession>
<comment type="similarity">
    <text evidence="2">Belongs to the short-chain dehydrogenases/reductases (SDR) family.</text>
</comment>
<evidence type="ECO:0000256" key="1">
    <source>
        <dbReference type="ARBA" id="ARBA00023002"/>
    </source>
</evidence>
<dbReference type="Pfam" id="PF00106">
    <property type="entry name" value="adh_short"/>
    <property type="match status" value="1"/>
</dbReference>
<dbReference type="SUPFAM" id="SSF51735">
    <property type="entry name" value="NAD(P)-binding Rossmann-fold domains"/>
    <property type="match status" value="1"/>
</dbReference>
<keyword evidence="1" id="KW-0560">Oxidoreductase</keyword>
<dbReference type="GO" id="GO:0016491">
    <property type="term" value="F:oxidoreductase activity"/>
    <property type="evidence" value="ECO:0007669"/>
    <property type="project" value="UniProtKB-KW"/>
</dbReference>
<keyword evidence="5" id="KW-1185">Reference proteome</keyword>
<sequence>MELMEETAETVSVVAQEELSGGLCRAVDAVKELCLFAQRSVVKDSPSTGEREQVPVGPSKAAQQEGPGVLPHRRFEVGSNFGGPHVQFDSVLAVGMIGLFERIDWTAEQIPDLTGRVAIVTGEELLGFVAGANTGIGYATALELVRHGAKTYIRITWRESDEPDGSDPQFLKLDITSLNSAHAAAHEFLTLENRLDILVNNAGIALTPYQLSEDGIELQLCNATGHFAFTCPLLDLLEKTSQEPGSHVRIVNVSSHAHFWVLGTPDFASLNNLNEHSSYCLFDRYGLSKLMNILFTNQLQKRLSHTKIICTSIVRPSCLNTSWWSGYYYRNRRLIRALRHLENRCVVEKLDPIDTGEWCHHVIVCRDRSRGRGQRPEVCLSLPVCEGSKKVATRARSRGYSWEKTMGPMRGSGQRKGEGSLEKFQSLGLHDIHRL</sequence>
<dbReference type="Gene3D" id="3.40.50.720">
    <property type="entry name" value="NAD(P)-binding Rossmann-like Domain"/>
    <property type="match status" value="1"/>
</dbReference>